<dbReference type="PANTHER" id="PTHR43877">
    <property type="entry name" value="AMINOALKYLPHOSPHONATE N-ACETYLTRANSFERASE-RELATED-RELATED"/>
    <property type="match status" value="1"/>
</dbReference>
<keyword evidence="2" id="KW-0012">Acyltransferase</keyword>
<sequence length="167" mass="18518">MTSTQVCFDAQVSRIVRAEREHAFILGALTLQADLEDGGTNRAGFIAQFADAWLEEFESMPTWVAFGDDGSAVGFVQTNWVSKLPSLRRPTTGWVHVKKVFVTPAARGNDLAEQMLRAMIAWGTTNGIERYQLTARPPARSLYERLGFTAPDERLMELRPAAVSSAR</sequence>
<comment type="caution">
    <text evidence="4">The sequence shown here is derived from an EMBL/GenBank/DDBJ whole genome shotgun (WGS) entry which is preliminary data.</text>
</comment>
<protein>
    <submittedName>
        <fullName evidence="4">Acetyltransferase (GNAT) family protein</fullName>
    </submittedName>
</protein>
<dbReference type="AlphaFoldDB" id="A0A542EGA2"/>
<evidence type="ECO:0000256" key="2">
    <source>
        <dbReference type="ARBA" id="ARBA00023315"/>
    </source>
</evidence>
<name>A0A542EGA2_9MICO</name>
<dbReference type="InterPro" id="IPR016181">
    <property type="entry name" value="Acyl_CoA_acyltransferase"/>
</dbReference>
<dbReference type="OrthoDB" id="5145866at2"/>
<dbReference type="SUPFAM" id="SSF55729">
    <property type="entry name" value="Acyl-CoA N-acyltransferases (Nat)"/>
    <property type="match status" value="1"/>
</dbReference>
<dbReference type="InterPro" id="IPR000182">
    <property type="entry name" value="GNAT_dom"/>
</dbReference>
<evidence type="ECO:0000313" key="5">
    <source>
        <dbReference type="Proteomes" id="UP000320806"/>
    </source>
</evidence>
<dbReference type="PANTHER" id="PTHR43877:SF2">
    <property type="entry name" value="AMINOALKYLPHOSPHONATE N-ACETYLTRANSFERASE-RELATED"/>
    <property type="match status" value="1"/>
</dbReference>
<dbReference type="Pfam" id="PF00583">
    <property type="entry name" value="Acetyltransf_1"/>
    <property type="match status" value="1"/>
</dbReference>
<keyword evidence="1 4" id="KW-0808">Transferase</keyword>
<accession>A0A542EGA2</accession>
<gene>
    <name evidence="4" type="ORF">FB459_1801</name>
</gene>
<dbReference type="EMBL" id="VFMO01000001">
    <property type="protein sequence ID" value="TQJ14344.1"/>
    <property type="molecule type" value="Genomic_DNA"/>
</dbReference>
<proteinExistence type="predicted"/>
<evidence type="ECO:0000259" key="3">
    <source>
        <dbReference type="PROSITE" id="PS51186"/>
    </source>
</evidence>
<dbReference type="InterPro" id="IPR050832">
    <property type="entry name" value="Bact_Acetyltransf"/>
</dbReference>
<organism evidence="4 5">
    <name type="scientific">Yimella lutea</name>
    <dbReference type="NCBI Taxonomy" id="587872"/>
    <lineage>
        <taxon>Bacteria</taxon>
        <taxon>Bacillati</taxon>
        <taxon>Actinomycetota</taxon>
        <taxon>Actinomycetes</taxon>
        <taxon>Micrococcales</taxon>
        <taxon>Dermacoccaceae</taxon>
        <taxon>Yimella</taxon>
    </lineage>
</organism>
<keyword evidence="5" id="KW-1185">Reference proteome</keyword>
<dbReference type="GO" id="GO:0016747">
    <property type="term" value="F:acyltransferase activity, transferring groups other than amino-acyl groups"/>
    <property type="evidence" value="ECO:0007669"/>
    <property type="project" value="InterPro"/>
</dbReference>
<dbReference type="CDD" id="cd04301">
    <property type="entry name" value="NAT_SF"/>
    <property type="match status" value="1"/>
</dbReference>
<dbReference type="Proteomes" id="UP000320806">
    <property type="component" value="Unassembled WGS sequence"/>
</dbReference>
<evidence type="ECO:0000256" key="1">
    <source>
        <dbReference type="ARBA" id="ARBA00022679"/>
    </source>
</evidence>
<evidence type="ECO:0000313" key="4">
    <source>
        <dbReference type="EMBL" id="TQJ14344.1"/>
    </source>
</evidence>
<dbReference type="PROSITE" id="PS51186">
    <property type="entry name" value="GNAT"/>
    <property type="match status" value="1"/>
</dbReference>
<dbReference type="Gene3D" id="3.40.630.30">
    <property type="match status" value="1"/>
</dbReference>
<reference evidence="4 5" key="1">
    <citation type="submission" date="2019-06" db="EMBL/GenBank/DDBJ databases">
        <title>Sequencing the genomes of 1000 actinobacteria strains.</title>
        <authorList>
            <person name="Klenk H.-P."/>
        </authorList>
    </citation>
    <scope>NUCLEOTIDE SEQUENCE [LARGE SCALE GENOMIC DNA]</scope>
    <source>
        <strain evidence="4 5">DSM 19828</strain>
    </source>
</reference>
<feature type="domain" description="N-acetyltransferase" evidence="3">
    <location>
        <begin position="14"/>
        <end position="167"/>
    </location>
</feature>